<keyword evidence="8" id="KW-0472">Membrane</keyword>
<evidence type="ECO:0000313" key="11">
    <source>
        <dbReference type="Proteomes" id="UP001279734"/>
    </source>
</evidence>
<comment type="similarity">
    <text evidence="2">Belongs to the ATPase g subunit family.</text>
</comment>
<dbReference type="GO" id="GO:0015986">
    <property type="term" value="P:proton motive force-driven ATP synthesis"/>
    <property type="evidence" value="ECO:0007669"/>
    <property type="project" value="InterPro"/>
</dbReference>
<evidence type="ECO:0000256" key="9">
    <source>
        <dbReference type="ARBA" id="ARBA00023310"/>
    </source>
</evidence>
<keyword evidence="6" id="KW-0406">Ion transport</keyword>
<evidence type="ECO:0000256" key="8">
    <source>
        <dbReference type="ARBA" id="ARBA00023136"/>
    </source>
</evidence>
<keyword evidence="7" id="KW-0496">Mitochondrion</keyword>
<name>A0AAD3SUE7_NEPGR</name>
<gene>
    <name evidence="10" type="ORF">Nepgr_019906</name>
</gene>
<keyword evidence="5" id="KW-0375">Hydrogen ion transport</keyword>
<evidence type="ECO:0000256" key="4">
    <source>
        <dbReference type="ARBA" id="ARBA00022547"/>
    </source>
</evidence>
<evidence type="ECO:0000256" key="7">
    <source>
        <dbReference type="ARBA" id="ARBA00023128"/>
    </source>
</evidence>
<evidence type="ECO:0000256" key="1">
    <source>
        <dbReference type="ARBA" id="ARBA00004325"/>
    </source>
</evidence>
<accession>A0AAD3SUE7</accession>
<dbReference type="InterPro" id="IPR006808">
    <property type="entry name" value="ATP_synth_F0_gsu_mt"/>
</dbReference>
<dbReference type="GO" id="GO:0015078">
    <property type="term" value="F:proton transmembrane transporter activity"/>
    <property type="evidence" value="ECO:0007669"/>
    <property type="project" value="InterPro"/>
</dbReference>
<dbReference type="PANTHER" id="PTHR12386">
    <property type="entry name" value="ATP SYNTHASE SUBUNIT"/>
    <property type="match status" value="1"/>
</dbReference>
<dbReference type="Proteomes" id="UP001279734">
    <property type="component" value="Unassembled WGS sequence"/>
</dbReference>
<protein>
    <submittedName>
        <fullName evidence="10">Uncharacterized protein</fullName>
    </submittedName>
</protein>
<keyword evidence="9" id="KW-0066">ATP synthesis</keyword>
<evidence type="ECO:0000256" key="2">
    <source>
        <dbReference type="ARBA" id="ARBA00005699"/>
    </source>
</evidence>
<dbReference type="GO" id="GO:0045259">
    <property type="term" value="C:proton-transporting ATP synthase complex"/>
    <property type="evidence" value="ECO:0007669"/>
    <property type="project" value="UniProtKB-KW"/>
</dbReference>
<evidence type="ECO:0000256" key="6">
    <source>
        <dbReference type="ARBA" id="ARBA00023065"/>
    </source>
</evidence>
<evidence type="ECO:0000256" key="3">
    <source>
        <dbReference type="ARBA" id="ARBA00022448"/>
    </source>
</evidence>
<proteinExistence type="inferred from homology"/>
<dbReference type="Pfam" id="PF04718">
    <property type="entry name" value="ATP-synt_G"/>
    <property type="match status" value="1"/>
</dbReference>
<reference evidence="10" key="1">
    <citation type="submission" date="2023-05" db="EMBL/GenBank/DDBJ databases">
        <title>Nepenthes gracilis genome sequencing.</title>
        <authorList>
            <person name="Fukushima K."/>
        </authorList>
    </citation>
    <scope>NUCLEOTIDE SEQUENCE</scope>
    <source>
        <strain evidence="10">SING2019-196</strain>
    </source>
</reference>
<sequence>MYQFCANFGPIDLKRAASVQEHQNSASVRQGAAASNRRTFSLRSRYFRRQHALVQSKEGIRVDLMASKLHQLQSKASQASQFVAKHGTAYYKQLLEQNKEFIQNPPTVEKCDLLSKQLFYTRLASIPGRNELFRKEVDYLKNLWKNRQDLKRIHRDWLPCLRGINSIDRFCGYGCSWRFSATCLLVEVAVCRGWCCVGLGGHGISTVAL</sequence>
<dbReference type="GO" id="GO:0031966">
    <property type="term" value="C:mitochondrial membrane"/>
    <property type="evidence" value="ECO:0007669"/>
    <property type="project" value="UniProtKB-SubCell"/>
</dbReference>
<dbReference type="EMBL" id="BSYO01000018">
    <property type="protein sequence ID" value="GMH18065.1"/>
    <property type="molecule type" value="Genomic_DNA"/>
</dbReference>
<keyword evidence="3" id="KW-0813">Transport</keyword>
<evidence type="ECO:0000313" key="10">
    <source>
        <dbReference type="EMBL" id="GMH18065.1"/>
    </source>
</evidence>
<comment type="caution">
    <text evidence="10">The sequence shown here is derived from an EMBL/GenBank/DDBJ whole genome shotgun (WGS) entry which is preliminary data.</text>
</comment>
<keyword evidence="11" id="KW-1185">Reference proteome</keyword>
<keyword evidence="4" id="KW-0138">CF(0)</keyword>
<comment type="subcellular location">
    <subcellularLocation>
        <location evidence="1">Mitochondrion membrane</location>
    </subcellularLocation>
</comment>
<organism evidence="10 11">
    <name type="scientific">Nepenthes gracilis</name>
    <name type="common">Slender pitcher plant</name>
    <dbReference type="NCBI Taxonomy" id="150966"/>
    <lineage>
        <taxon>Eukaryota</taxon>
        <taxon>Viridiplantae</taxon>
        <taxon>Streptophyta</taxon>
        <taxon>Embryophyta</taxon>
        <taxon>Tracheophyta</taxon>
        <taxon>Spermatophyta</taxon>
        <taxon>Magnoliopsida</taxon>
        <taxon>eudicotyledons</taxon>
        <taxon>Gunneridae</taxon>
        <taxon>Pentapetalae</taxon>
        <taxon>Caryophyllales</taxon>
        <taxon>Nepenthaceae</taxon>
        <taxon>Nepenthes</taxon>
    </lineage>
</organism>
<dbReference type="AlphaFoldDB" id="A0AAD3SUE7"/>
<evidence type="ECO:0000256" key="5">
    <source>
        <dbReference type="ARBA" id="ARBA00022781"/>
    </source>
</evidence>